<dbReference type="InterPro" id="IPR038718">
    <property type="entry name" value="SNF2-like_sf"/>
</dbReference>
<keyword evidence="1" id="KW-0378">Hydrolase</keyword>
<dbReference type="SUPFAM" id="SSF52540">
    <property type="entry name" value="P-loop containing nucleoside triphosphate hydrolases"/>
    <property type="match status" value="2"/>
</dbReference>
<keyword evidence="6" id="KW-0547">Nucleotide-binding</keyword>
<keyword evidence="7" id="KW-1185">Reference proteome</keyword>
<evidence type="ECO:0000259" key="3">
    <source>
        <dbReference type="PROSITE" id="PS50966"/>
    </source>
</evidence>
<dbReference type="SMART" id="SM00487">
    <property type="entry name" value="DEXDc"/>
    <property type="match status" value="1"/>
</dbReference>
<feature type="domain" description="Helicase ATP-binding" evidence="4">
    <location>
        <begin position="666"/>
        <end position="825"/>
    </location>
</feature>
<feature type="domain" description="SWIM-type" evidence="3">
    <location>
        <begin position="55"/>
        <end position="91"/>
    </location>
</feature>
<keyword evidence="6" id="KW-0347">Helicase</keyword>
<evidence type="ECO:0000259" key="5">
    <source>
        <dbReference type="PROSITE" id="PS51194"/>
    </source>
</evidence>
<dbReference type="CDD" id="cd18793">
    <property type="entry name" value="SF2_C_SNF"/>
    <property type="match status" value="1"/>
</dbReference>
<dbReference type="GO" id="GO:0004386">
    <property type="term" value="F:helicase activity"/>
    <property type="evidence" value="ECO:0007669"/>
    <property type="project" value="UniProtKB-KW"/>
</dbReference>
<dbReference type="PANTHER" id="PTHR45629:SF7">
    <property type="entry name" value="DNA EXCISION REPAIR PROTEIN ERCC-6-RELATED"/>
    <property type="match status" value="1"/>
</dbReference>
<dbReference type="GO" id="GO:0005524">
    <property type="term" value="F:ATP binding"/>
    <property type="evidence" value="ECO:0007669"/>
    <property type="project" value="InterPro"/>
</dbReference>
<evidence type="ECO:0000313" key="6">
    <source>
        <dbReference type="EMBL" id="TFF39336.1"/>
    </source>
</evidence>
<keyword evidence="2" id="KW-0862">Zinc</keyword>
<dbReference type="InterPro" id="IPR013663">
    <property type="entry name" value="Helicase_SWF/SNF/SWI_bac"/>
</dbReference>
<dbReference type="PROSITE" id="PS50966">
    <property type="entry name" value="ZF_SWIM"/>
    <property type="match status" value="1"/>
</dbReference>
<protein>
    <submittedName>
        <fullName evidence="6">ATP-dependent helicase</fullName>
    </submittedName>
</protein>
<organism evidence="6 7">
    <name type="scientific">Mucilaginibacter psychrotolerans</name>
    <dbReference type="NCBI Taxonomy" id="1524096"/>
    <lineage>
        <taxon>Bacteria</taxon>
        <taxon>Pseudomonadati</taxon>
        <taxon>Bacteroidota</taxon>
        <taxon>Sphingobacteriia</taxon>
        <taxon>Sphingobacteriales</taxon>
        <taxon>Sphingobacteriaceae</taxon>
        <taxon>Mucilaginibacter</taxon>
    </lineage>
</organism>
<dbReference type="InterPro" id="IPR007527">
    <property type="entry name" value="Znf_SWIM"/>
</dbReference>
<dbReference type="InterPro" id="IPR000330">
    <property type="entry name" value="SNF2_N"/>
</dbReference>
<dbReference type="PROSITE" id="PS51192">
    <property type="entry name" value="HELICASE_ATP_BIND_1"/>
    <property type="match status" value="1"/>
</dbReference>
<dbReference type="AlphaFoldDB" id="A0A4Y8SLV8"/>
<reference evidence="6 7" key="1">
    <citation type="journal article" date="2017" name="Int. J. Syst. Evol. Microbiol.">
        <title>Mucilaginibacterpsychrotolerans sp. nov., isolated from peatlands.</title>
        <authorList>
            <person name="Deng Y."/>
            <person name="Shen L."/>
            <person name="Xu B."/>
            <person name="Liu Y."/>
            <person name="Gu Z."/>
            <person name="Liu H."/>
            <person name="Zhou Y."/>
        </authorList>
    </citation>
    <scope>NUCLEOTIDE SEQUENCE [LARGE SCALE GENOMIC DNA]</scope>
    <source>
        <strain evidence="6 7">NH7-4</strain>
    </source>
</reference>
<proteinExistence type="predicted"/>
<dbReference type="InterPro" id="IPR001650">
    <property type="entry name" value="Helicase_C-like"/>
</dbReference>
<dbReference type="InterPro" id="IPR027417">
    <property type="entry name" value="P-loop_NTPase"/>
</dbReference>
<evidence type="ECO:0000259" key="4">
    <source>
        <dbReference type="PROSITE" id="PS51192"/>
    </source>
</evidence>
<dbReference type="GO" id="GO:0008270">
    <property type="term" value="F:zinc ion binding"/>
    <property type="evidence" value="ECO:0007669"/>
    <property type="project" value="UniProtKB-KW"/>
</dbReference>
<accession>A0A4Y8SLV8</accession>
<name>A0A4Y8SLV8_9SPHI</name>
<dbReference type="OrthoDB" id="9760715at2"/>
<gene>
    <name evidence="6" type="ORF">E2R66_05850</name>
</gene>
<keyword evidence="2" id="KW-0863">Zinc-finger</keyword>
<dbReference type="Gene3D" id="3.40.50.300">
    <property type="entry name" value="P-loop containing nucleotide triphosphate hydrolases"/>
    <property type="match status" value="1"/>
</dbReference>
<dbReference type="Gene3D" id="3.40.50.10810">
    <property type="entry name" value="Tandem AAA-ATPase domain"/>
    <property type="match status" value="1"/>
</dbReference>
<dbReference type="InterPro" id="IPR049730">
    <property type="entry name" value="SNF2/RAD54-like_C"/>
</dbReference>
<dbReference type="Proteomes" id="UP000297540">
    <property type="component" value="Unassembled WGS sequence"/>
</dbReference>
<dbReference type="InterPro" id="IPR050496">
    <property type="entry name" value="SNF2_RAD54_helicase_repair"/>
</dbReference>
<keyword evidence="2" id="KW-0479">Metal-binding</keyword>
<feature type="domain" description="Helicase C-terminal" evidence="5">
    <location>
        <begin position="948"/>
        <end position="1105"/>
    </location>
</feature>
<dbReference type="EMBL" id="SOZE01000004">
    <property type="protein sequence ID" value="TFF39336.1"/>
    <property type="molecule type" value="Genomic_DNA"/>
</dbReference>
<dbReference type="Pfam" id="PF08455">
    <property type="entry name" value="SNF2_assoc"/>
    <property type="match status" value="1"/>
</dbReference>
<dbReference type="InterPro" id="IPR014001">
    <property type="entry name" value="Helicase_ATP-bd"/>
</dbReference>
<dbReference type="Pfam" id="PF00176">
    <property type="entry name" value="SNF2-rel_dom"/>
    <property type="match status" value="1"/>
</dbReference>
<sequence>MYILKDKSITQLNAVLIARHSSVTAYEELGGEPLTPVKIQVDRAIFNGREGANEVEISINSHPDCIVLHCTCSQSKSKLCSHQSSALLQIIGNQNYLIFFDDKLRYDKLRKFAADYGMADVANPDEHFVPVLQDSRLVIKPKNKALFPVSNASLMDLERQLMFQSAPDSAPKSLTDEDTRRILVLKQHKFYKHLLVELYDASTAKDGRIKNPLLQVAPLQLITDTNDALELKFFTAVSRFQQNIDAKINQANLEALRSIIKNPLNLDCYLHNSEVSEKVSASALQPVALRSINKGLQLTVDENGEFYEISGELHLGEVRYAVNKLETAFGYFIKLDNTLYLVKDLQMMGAMGLFKSSGENLLIHRSQFKEFRARILNKLEESMAVHYPYILKATPAQLKKHQFDKNEMIIYLSDFGQHVMLLPVMRYGDAEIPIRKDTQIYAPDSNGREFLVQRNDTAEKHFNSLIIQQHPYFEEQVGDEIQYFYLQKKRFLDENWFLEAFEAWNKAGITILGFNELSGNKLNPNKVNITIKILSGINWFNAHITAKFGKRRASLKHLHKAIRNKTKFVQLDDGTLGILPQEWLEKFDKYFRAGQIWEDELRIPKTNYETIEQLFEKQMLDEQVKLEIKDLHRRFANFESIAEVPVPDTLLTTLRPYQKQGLNWLNFLDDFRFGGCLADDMGLGKTIQILAFILSQREKVAQNTNLLVVPTSLIFNWQAEVAKFAPSLKIHTIYGADRVKSIADFDKYELVVTSYGTLLADVNYLKDYTFNYVFLDESQNIKNPGSQRYKAAKLLNARNRIAITGTPIENNTFDLYGQLSFTCPGLLGTHQYFKEIYAVPIDQFKVSKRASELQQKILPFVLRRTKQEVAAELPEKTEMVLHCPMDEQQRSIYLAYEREFREYISATTQDELPKRAMHVLKGLTKLRQICDSPQLLQGERVPGNASSKIDTLIAEIESKSPNHKILVFSQFVGMLELIKAELAKRKIGFAYLTGATRNREQVVNNFQDNAATRVFLVSLKAGGTGLNLTAADYVYLVDPWWNPAIENQAIDRAYRIGQHKNVVAVRLICPDTIEEKIIVLQETKKELAGKLVSSDTIFQSLTKSDLLGLLSVL</sequence>
<evidence type="ECO:0000256" key="2">
    <source>
        <dbReference type="PROSITE-ProRule" id="PRU00325"/>
    </source>
</evidence>
<dbReference type="GO" id="GO:0016787">
    <property type="term" value="F:hydrolase activity"/>
    <property type="evidence" value="ECO:0007669"/>
    <property type="project" value="UniProtKB-KW"/>
</dbReference>
<evidence type="ECO:0000313" key="7">
    <source>
        <dbReference type="Proteomes" id="UP000297540"/>
    </source>
</evidence>
<dbReference type="PROSITE" id="PS51194">
    <property type="entry name" value="HELICASE_CTER"/>
    <property type="match status" value="1"/>
</dbReference>
<evidence type="ECO:0000256" key="1">
    <source>
        <dbReference type="ARBA" id="ARBA00022801"/>
    </source>
</evidence>
<dbReference type="PANTHER" id="PTHR45629">
    <property type="entry name" value="SNF2/RAD54 FAMILY MEMBER"/>
    <property type="match status" value="1"/>
</dbReference>
<dbReference type="SMART" id="SM00490">
    <property type="entry name" value="HELICc"/>
    <property type="match status" value="1"/>
</dbReference>
<keyword evidence="6" id="KW-0067">ATP-binding</keyword>
<comment type="caution">
    <text evidence="6">The sequence shown here is derived from an EMBL/GenBank/DDBJ whole genome shotgun (WGS) entry which is preliminary data.</text>
</comment>
<dbReference type="Pfam" id="PF00271">
    <property type="entry name" value="Helicase_C"/>
    <property type="match status" value="1"/>
</dbReference>
<dbReference type="GO" id="GO:0015616">
    <property type="term" value="F:DNA translocase activity"/>
    <property type="evidence" value="ECO:0007669"/>
    <property type="project" value="TreeGrafter"/>
</dbReference>